<name>A0AAX4JNT9_9TREE</name>
<sequence length="308" mass="34550">MPSNTLQLFQQLLSVLKIPIKPPSLTSIPPSLLLLTLEIILGEKLNYIPIEFRSYKNEFDELNLVKCLLGIIGDDLLSIDLSLIDPLKLVKVNHCYLTSSSSSTTTSTSINEDGTKEMEVVIMSLIVIAKKRGIKLDTSKKTDQGYFNEIYDNEYNEEELLPLPLKPDISITSPISSSSTQVPSIDVFGLKIADDEEINERYVGIYQNQTIEEPINSDQIQEQQDYYESDISRISDEFDPYYTPTPIPDDPFKSCNIKKNMRNEGLYADHLKPQSNSMSTLRSNSSTSTSGKTVLQCMLEEFGLNPGG</sequence>
<evidence type="ECO:0000313" key="3">
    <source>
        <dbReference type="Proteomes" id="UP001355207"/>
    </source>
</evidence>
<dbReference type="EMBL" id="CP144099">
    <property type="protein sequence ID" value="WWC87056.1"/>
    <property type="molecule type" value="Genomic_DNA"/>
</dbReference>
<dbReference type="GeneID" id="91092613"/>
<feature type="region of interest" description="Disordered" evidence="1">
    <location>
        <begin position="269"/>
        <end position="292"/>
    </location>
</feature>
<feature type="compositionally biased region" description="Low complexity" evidence="1">
    <location>
        <begin position="275"/>
        <end position="290"/>
    </location>
</feature>
<evidence type="ECO:0000256" key="1">
    <source>
        <dbReference type="SAM" id="MobiDB-lite"/>
    </source>
</evidence>
<reference evidence="2 3" key="1">
    <citation type="submission" date="2024-01" db="EMBL/GenBank/DDBJ databases">
        <title>Comparative genomics of Cryptococcus and Kwoniella reveals pathogenesis evolution and contrasting modes of karyotype evolution via chromosome fusion or intercentromeric recombination.</title>
        <authorList>
            <person name="Coelho M.A."/>
            <person name="David-Palma M."/>
            <person name="Shea T."/>
            <person name="Bowers K."/>
            <person name="McGinley-Smith S."/>
            <person name="Mohammad A.W."/>
            <person name="Gnirke A."/>
            <person name="Yurkov A.M."/>
            <person name="Nowrousian M."/>
            <person name="Sun S."/>
            <person name="Cuomo C.A."/>
            <person name="Heitman J."/>
        </authorList>
    </citation>
    <scope>NUCLEOTIDE SEQUENCE [LARGE SCALE GENOMIC DNA]</scope>
    <source>
        <strain evidence="2 3">CBS 6074</strain>
    </source>
</reference>
<proteinExistence type="predicted"/>
<organism evidence="2 3">
    <name type="scientific">Kwoniella dendrophila CBS 6074</name>
    <dbReference type="NCBI Taxonomy" id="1295534"/>
    <lineage>
        <taxon>Eukaryota</taxon>
        <taxon>Fungi</taxon>
        <taxon>Dikarya</taxon>
        <taxon>Basidiomycota</taxon>
        <taxon>Agaricomycotina</taxon>
        <taxon>Tremellomycetes</taxon>
        <taxon>Tremellales</taxon>
        <taxon>Cryptococcaceae</taxon>
        <taxon>Kwoniella</taxon>
    </lineage>
</organism>
<dbReference type="Proteomes" id="UP001355207">
    <property type="component" value="Chromosome 2"/>
</dbReference>
<gene>
    <name evidence="2" type="ORF">L201_001941</name>
</gene>
<evidence type="ECO:0000313" key="2">
    <source>
        <dbReference type="EMBL" id="WWC87056.1"/>
    </source>
</evidence>
<protein>
    <submittedName>
        <fullName evidence="2">Uncharacterized protein</fullName>
    </submittedName>
</protein>
<dbReference type="AlphaFoldDB" id="A0AAX4JNT9"/>
<accession>A0AAX4JNT9</accession>
<keyword evidence="3" id="KW-1185">Reference proteome</keyword>
<dbReference type="RefSeq" id="XP_066073819.1">
    <property type="nucleotide sequence ID" value="XM_066217722.1"/>
</dbReference>